<evidence type="ECO:0000256" key="3">
    <source>
        <dbReference type="SAM" id="MobiDB-lite"/>
    </source>
</evidence>
<reference evidence="7" key="1">
    <citation type="journal article" date="2014" name="Nat. Genet.">
        <title>A reference genome for common bean and genome-wide analysis of dual domestications.</title>
        <authorList>
            <person name="Schmutz J."/>
            <person name="McClean P.E."/>
            <person name="Mamidi S."/>
            <person name="Wu G.A."/>
            <person name="Cannon S.B."/>
            <person name="Grimwood J."/>
            <person name="Jenkins J."/>
            <person name="Shu S."/>
            <person name="Song Q."/>
            <person name="Chavarro C."/>
            <person name="Torres-Torres M."/>
            <person name="Geffroy V."/>
            <person name="Moghaddam S.M."/>
            <person name="Gao D."/>
            <person name="Abernathy B."/>
            <person name="Barry K."/>
            <person name="Blair M."/>
            <person name="Brick M.A."/>
            <person name="Chovatia M."/>
            <person name="Gepts P."/>
            <person name="Goodstein D.M."/>
            <person name="Gonzales M."/>
            <person name="Hellsten U."/>
            <person name="Hyten D.L."/>
            <person name="Jia G."/>
            <person name="Kelly J.D."/>
            <person name="Kudrna D."/>
            <person name="Lee R."/>
            <person name="Richard M.M."/>
            <person name="Miklas P.N."/>
            <person name="Osorno J.M."/>
            <person name="Rodrigues J."/>
            <person name="Thareau V."/>
            <person name="Urrea C.A."/>
            <person name="Wang M."/>
            <person name="Yu Y."/>
            <person name="Zhang M."/>
            <person name="Wing R.A."/>
            <person name="Cregan P.B."/>
            <person name="Rokhsar D.S."/>
            <person name="Jackson S.A."/>
        </authorList>
    </citation>
    <scope>NUCLEOTIDE SEQUENCE [LARGE SCALE GENOMIC DNA]</scope>
    <source>
        <strain evidence="7">cv. G19833</strain>
    </source>
</reference>
<dbReference type="SMART" id="SM00360">
    <property type="entry name" value="RRM"/>
    <property type="match status" value="1"/>
</dbReference>
<dbReference type="Pfam" id="PF02136">
    <property type="entry name" value="NTF2"/>
    <property type="match status" value="1"/>
</dbReference>
<dbReference type="SUPFAM" id="SSF54427">
    <property type="entry name" value="NTF2-like"/>
    <property type="match status" value="1"/>
</dbReference>
<dbReference type="eggNOG" id="KOG0116">
    <property type="taxonomic scope" value="Eukaryota"/>
</dbReference>
<dbReference type="InterPro" id="IPR000504">
    <property type="entry name" value="RRM_dom"/>
</dbReference>
<dbReference type="Gramene" id="ESW34590">
    <property type="protein sequence ID" value="ESW34590"/>
    <property type="gene ID" value="PHAVU_001G164600g"/>
</dbReference>
<dbReference type="Gene3D" id="3.10.450.50">
    <property type="match status" value="1"/>
</dbReference>
<evidence type="ECO:0000256" key="2">
    <source>
        <dbReference type="PROSITE-ProRule" id="PRU00176"/>
    </source>
</evidence>
<dbReference type="FunFam" id="3.10.450.50:FF:000003">
    <property type="entry name" value="Nuclear transport factor 2 family protein"/>
    <property type="match status" value="1"/>
</dbReference>
<dbReference type="PROSITE" id="PS50102">
    <property type="entry name" value="RRM"/>
    <property type="match status" value="1"/>
</dbReference>
<accession>V7CZ74</accession>
<dbReference type="OrthoDB" id="339151at2759"/>
<dbReference type="InterPro" id="IPR012677">
    <property type="entry name" value="Nucleotide-bd_a/b_plait_sf"/>
</dbReference>
<dbReference type="OMA" id="RCKGPQG"/>
<dbReference type="Pfam" id="PF00076">
    <property type="entry name" value="RRM_1"/>
    <property type="match status" value="1"/>
</dbReference>
<dbReference type="PROSITE" id="PS50177">
    <property type="entry name" value="NTF2_DOMAIN"/>
    <property type="match status" value="1"/>
</dbReference>
<dbReference type="InterPro" id="IPR032710">
    <property type="entry name" value="NTF2-like_dom_sf"/>
</dbReference>
<gene>
    <name evidence="6" type="ORF">PHAVU_001G164600g</name>
</gene>
<proteinExistence type="predicted"/>
<feature type="compositionally biased region" description="Acidic residues" evidence="3">
    <location>
        <begin position="304"/>
        <end position="313"/>
    </location>
</feature>
<dbReference type="PANTHER" id="PTHR10693:SF29">
    <property type="entry name" value="GB|AAD20086.1"/>
    <property type="match status" value="1"/>
</dbReference>
<dbReference type="InterPro" id="IPR039539">
    <property type="entry name" value="Ras_GTPase_bind_prot"/>
</dbReference>
<evidence type="ECO:0000313" key="7">
    <source>
        <dbReference type="Proteomes" id="UP000000226"/>
    </source>
</evidence>
<feature type="region of interest" description="Disordered" evidence="3">
    <location>
        <begin position="291"/>
        <end position="313"/>
    </location>
</feature>
<evidence type="ECO:0000313" key="6">
    <source>
        <dbReference type="EMBL" id="ESW34590.1"/>
    </source>
</evidence>
<dbReference type="InterPro" id="IPR018222">
    <property type="entry name" value="Nuclear_transport_factor_2_euk"/>
</dbReference>
<dbReference type="STRING" id="3885.V7CZ74"/>
<protein>
    <recommendedName>
        <fullName evidence="8">G3BP-like protein</fullName>
    </recommendedName>
</protein>
<dbReference type="InterPro" id="IPR002075">
    <property type="entry name" value="NTF2_dom"/>
</dbReference>
<organism evidence="6 7">
    <name type="scientific">Phaseolus vulgaris</name>
    <name type="common">Kidney bean</name>
    <name type="synonym">French bean</name>
    <dbReference type="NCBI Taxonomy" id="3885"/>
    <lineage>
        <taxon>Eukaryota</taxon>
        <taxon>Viridiplantae</taxon>
        <taxon>Streptophyta</taxon>
        <taxon>Embryophyta</taxon>
        <taxon>Tracheophyta</taxon>
        <taxon>Spermatophyta</taxon>
        <taxon>Magnoliopsida</taxon>
        <taxon>eudicotyledons</taxon>
        <taxon>Gunneridae</taxon>
        <taxon>Pentapetalae</taxon>
        <taxon>rosids</taxon>
        <taxon>fabids</taxon>
        <taxon>Fabales</taxon>
        <taxon>Fabaceae</taxon>
        <taxon>Papilionoideae</taxon>
        <taxon>50 kb inversion clade</taxon>
        <taxon>NPAAA clade</taxon>
        <taxon>indigoferoid/millettioid clade</taxon>
        <taxon>Phaseoleae</taxon>
        <taxon>Phaseolus</taxon>
    </lineage>
</organism>
<evidence type="ECO:0000259" key="4">
    <source>
        <dbReference type="PROSITE" id="PS50102"/>
    </source>
</evidence>
<dbReference type="FunFam" id="3.30.70.330:FF:000656">
    <property type="entry name" value="Nuclear transport factor 2 family protein"/>
    <property type="match status" value="1"/>
</dbReference>
<dbReference type="SUPFAM" id="SSF54928">
    <property type="entry name" value="RNA-binding domain, RBD"/>
    <property type="match status" value="1"/>
</dbReference>
<evidence type="ECO:0000256" key="1">
    <source>
        <dbReference type="ARBA" id="ARBA00022884"/>
    </source>
</evidence>
<dbReference type="InterPro" id="IPR035979">
    <property type="entry name" value="RBD_domain_sf"/>
</dbReference>
<keyword evidence="7" id="KW-1185">Reference proteome</keyword>
<dbReference type="GO" id="GO:0005829">
    <property type="term" value="C:cytosol"/>
    <property type="evidence" value="ECO:0007669"/>
    <property type="project" value="TreeGrafter"/>
</dbReference>
<dbReference type="Proteomes" id="UP000000226">
    <property type="component" value="Chromosome 1"/>
</dbReference>
<dbReference type="AlphaFoldDB" id="V7CZ74"/>
<dbReference type="EMBL" id="CM002288">
    <property type="protein sequence ID" value="ESW34590.1"/>
    <property type="molecule type" value="Genomic_DNA"/>
</dbReference>
<feature type="region of interest" description="Disordered" evidence="3">
    <location>
        <begin position="394"/>
        <end position="452"/>
    </location>
</feature>
<keyword evidence="1 2" id="KW-0694">RNA-binding</keyword>
<dbReference type="Gene3D" id="3.30.70.330">
    <property type="match status" value="1"/>
</dbReference>
<dbReference type="PANTHER" id="PTHR10693">
    <property type="entry name" value="RAS GTPASE-ACTIVATING PROTEIN-BINDING PROTEIN"/>
    <property type="match status" value="1"/>
</dbReference>
<dbReference type="GO" id="GO:1990904">
    <property type="term" value="C:ribonucleoprotein complex"/>
    <property type="evidence" value="ECO:0007669"/>
    <property type="project" value="TreeGrafter"/>
</dbReference>
<feature type="domain" description="NTF2" evidence="5">
    <location>
        <begin position="14"/>
        <end position="128"/>
    </location>
</feature>
<feature type="domain" description="RRM" evidence="4">
    <location>
        <begin position="318"/>
        <end position="395"/>
    </location>
</feature>
<dbReference type="SMR" id="V7CZ74"/>
<dbReference type="CDD" id="cd00780">
    <property type="entry name" value="NTF2"/>
    <property type="match status" value="1"/>
</dbReference>
<dbReference type="GO" id="GO:0003729">
    <property type="term" value="F:mRNA binding"/>
    <property type="evidence" value="ECO:0007669"/>
    <property type="project" value="EnsemblPlants"/>
</dbReference>
<dbReference type="CDD" id="cd00590">
    <property type="entry name" value="RRM_SF"/>
    <property type="match status" value="1"/>
</dbReference>
<name>V7CZ74_PHAVU</name>
<evidence type="ECO:0000259" key="5">
    <source>
        <dbReference type="PROSITE" id="PS50177"/>
    </source>
</evidence>
<dbReference type="GO" id="GO:0034063">
    <property type="term" value="P:stress granule assembly"/>
    <property type="evidence" value="ECO:0007669"/>
    <property type="project" value="EnsemblPlants"/>
</dbReference>
<sequence>MASSYPGSVSATQVGSYFVGQYYQILRQQPNLVHQFYSDSSTMIRVDGDSVESAQDVLQIHSIVSLLSFTSIEIKTINSLDSWDGGVLVMVSGSVKLKDISGRRKFVQTFFLAPQEKGYFVLNDIFHFVEEDVTYPNMIPVASEAMDTQPHVSASLAEPPASDYGLEEEAREYVNSVHIDDDPVDKYSLPEHHQQLHEDLENEIVVEETSAQEASPPMHSVAHTVKDPPAALVEESFEEPPKKTYASILLVSKGQPVLSAAPQHIPQYTFKSGPPPSELNHVAQPAIQQSSPASMYVPESGSEPADESYGLEDEGEVTSVYVRNLPANVTEAEIDLEFKSFGRIKPDGIFIRVRKEIGVCYAFVEFEDIIGVQNALQASPIQLAGRQVYIEERRPNSGSAVRGGRRGRGRSSYQADAPRGRFGARNMGRGSNLENSDYSRLRGDGYVQRSSR</sequence>
<evidence type="ECO:0008006" key="8">
    <source>
        <dbReference type="Google" id="ProtNLM"/>
    </source>
</evidence>